<dbReference type="GO" id="GO:0006313">
    <property type="term" value="P:DNA transposition"/>
    <property type="evidence" value="ECO:0007669"/>
    <property type="project" value="InterPro"/>
</dbReference>
<dbReference type="AlphaFoldDB" id="A0A485KXB0"/>
<accession>A0A485KXB0</accession>
<reference evidence="1" key="2">
    <citation type="submission" date="2019-06" db="EMBL/GenBank/DDBJ databases">
        <title>Genomics analysis of Aphanomyces spp. identifies a new class of oomycete effector associated with host adaptation.</title>
        <authorList>
            <person name="Gaulin E."/>
        </authorList>
    </citation>
    <scope>NUCLEOTIDE SEQUENCE</scope>
    <source>
        <strain evidence="1">CBS 578.67</strain>
    </source>
</reference>
<name>A0A485KXB0_9STRA</name>
<evidence type="ECO:0000313" key="2">
    <source>
        <dbReference type="EMBL" id="VFT89818.1"/>
    </source>
</evidence>
<dbReference type="Proteomes" id="UP000332933">
    <property type="component" value="Unassembled WGS sequence"/>
</dbReference>
<keyword evidence="3" id="KW-1185">Reference proteome</keyword>
<dbReference type="GO" id="GO:0004803">
    <property type="term" value="F:transposase activity"/>
    <property type="evidence" value="ECO:0007669"/>
    <property type="project" value="InterPro"/>
</dbReference>
<dbReference type="SUPFAM" id="SSF143422">
    <property type="entry name" value="Transposase IS200-like"/>
    <property type="match status" value="1"/>
</dbReference>
<evidence type="ECO:0000313" key="1">
    <source>
        <dbReference type="EMBL" id="KAF0696274.1"/>
    </source>
</evidence>
<dbReference type="OrthoDB" id="76535at2759"/>
<organism evidence="2 3">
    <name type="scientific">Aphanomyces stellatus</name>
    <dbReference type="NCBI Taxonomy" id="120398"/>
    <lineage>
        <taxon>Eukaryota</taxon>
        <taxon>Sar</taxon>
        <taxon>Stramenopiles</taxon>
        <taxon>Oomycota</taxon>
        <taxon>Saprolegniomycetes</taxon>
        <taxon>Saprolegniales</taxon>
        <taxon>Verrucalvaceae</taxon>
        <taxon>Aphanomyces</taxon>
    </lineage>
</organism>
<evidence type="ECO:0000313" key="3">
    <source>
        <dbReference type="Proteomes" id="UP000332933"/>
    </source>
</evidence>
<dbReference type="GO" id="GO:0003677">
    <property type="term" value="F:DNA binding"/>
    <property type="evidence" value="ECO:0007669"/>
    <property type="project" value="InterPro"/>
</dbReference>
<gene>
    <name evidence="2" type="primary">Aste57867_12972</name>
    <name evidence="1" type="ORF">As57867_012924</name>
    <name evidence="2" type="ORF">ASTE57867_12972</name>
</gene>
<sequence length="346" mass="37722">MAAPALDDGGWDDVALCFFMTDAGQVLTDAVLRETPLNISHLASLVATLQQFSHGQRMSLLQLDDFSVVAVSSSQAPVLCCIVSTSSSDIQALHFAAAFLLHQLIHQHEASLLTIVAQAKQDAEAMAHSYTLTAALLGQKAHHQHTHALFLTFQTNTMRPFFAHAIHSRLHAAWTSIVQDHPSLTHALVLDSDVVFILITHPSTRTLPSTALDTIRARVSLKPTQSLSLQTTSRSPEANAVYLCVALRPLPMEGICAAIVYAGPLWQAAKGQSIPGSKTKMTKDEEVGDARGWRERVDWIERGVDDAMTRFLAPFAKFHQRDDAVSRLKEDEAAKPTIPNTTVVGL</sequence>
<proteinExistence type="predicted"/>
<reference evidence="2 3" key="1">
    <citation type="submission" date="2019-03" db="EMBL/GenBank/DDBJ databases">
        <authorList>
            <person name="Gaulin E."/>
            <person name="Dumas B."/>
        </authorList>
    </citation>
    <scope>NUCLEOTIDE SEQUENCE [LARGE SCALE GENOMIC DNA]</scope>
    <source>
        <strain evidence="2">CBS 568.67</strain>
    </source>
</reference>
<protein>
    <submittedName>
        <fullName evidence="2">Aste57867_12972 protein</fullName>
    </submittedName>
</protein>
<dbReference type="EMBL" id="CAADRA010005434">
    <property type="protein sequence ID" value="VFT89818.1"/>
    <property type="molecule type" value="Genomic_DNA"/>
</dbReference>
<dbReference type="InterPro" id="IPR036515">
    <property type="entry name" value="Transposase_17_sf"/>
</dbReference>
<dbReference type="EMBL" id="VJMH01005413">
    <property type="protein sequence ID" value="KAF0696274.1"/>
    <property type="molecule type" value="Genomic_DNA"/>
</dbReference>